<evidence type="ECO:0000256" key="2">
    <source>
        <dbReference type="ARBA" id="ARBA00010510"/>
    </source>
</evidence>
<dbReference type="PANTHER" id="PTHR10802">
    <property type="entry name" value="MITOCHONDRIAL IMPORT RECEPTOR SUBUNIT TOM40"/>
    <property type="match status" value="1"/>
</dbReference>
<dbReference type="GO" id="GO:0030150">
    <property type="term" value="P:protein import into mitochondrial matrix"/>
    <property type="evidence" value="ECO:0007669"/>
    <property type="project" value="EnsemblFungi"/>
</dbReference>
<gene>
    <name evidence="10" type="ORF">KUCA_T00003005001</name>
</gene>
<keyword evidence="9" id="KW-0472">Membrane</keyword>
<organism evidence="10 11">
    <name type="scientific">Kuraishia capsulata CBS 1993</name>
    <dbReference type="NCBI Taxonomy" id="1382522"/>
    <lineage>
        <taxon>Eukaryota</taxon>
        <taxon>Fungi</taxon>
        <taxon>Dikarya</taxon>
        <taxon>Ascomycota</taxon>
        <taxon>Saccharomycotina</taxon>
        <taxon>Pichiomycetes</taxon>
        <taxon>Pichiales</taxon>
        <taxon>Pichiaceae</taxon>
        <taxon>Kuraishia</taxon>
    </lineage>
</organism>
<protein>
    <recommendedName>
        <fullName evidence="12">Mitochondrial import receptor subunit TOM40</fullName>
    </recommendedName>
</protein>
<dbReference type="GeneID" id="34520412"/>
<dbReference type="GO" id="GO:0008320">
    <property type="term" value="F:protein transmembrane transporter activity"/>
    <property type="evidence" value="ECO:0007669"/>
    <property type="project" value="EnsemblFungi"/>
</dbReference>
<keyword evidence="7" id="KW-0653">Protein transport</keyword>
<keyword evidence="8" id="KW-0496">Mitochondrion</keyword>
<sequence>MSSVPSLGELAKSVSPLAGLTQSKPQADGFWSANPVFSYLNNVYSSIAQHRQSLDLANPGTVENLNKEVTRDVFLNQYFFTGLKVDFNKAFSMNPAFQTSHSLSIGSQVLPPYAFSAVVANDNVLFQGNVDNELNVSGRCHINWDKHNVSKVSLQLAKSEPSMVQLEQDYQTVDSSLNFKVLNPSFLYEDKFTGVAVGSILQSVTPRLALGLEAFYSAQPSAPGQAAVSYMTRYNAGDWIATANAGLTQGNFNASFWKRVGDKVEAGIETDFKMGIEPITDEMMRPIGFQPVVEAKTTLGAKYEFRQSIFRGQVDSQGKVSCFMEKRLLPILSVLFSAEIDQFKNTSRVGIGMQFESAGTVEIAQMQAGYIDQNGNPVPGAPPLA</sequence>
<dbReference type="STRING" id="1382522.W6MLP1"/>
<keyword evidence="3" id="KW-0813">Transport</keyword>
<keyword evidence="11" id="KW-1185">Reference proteome</keyword>
<proteinExistence type="inferred from homology"/>
<evidence type="ECO:0008006" key="12">
    <source>
        <dbReference type="Google" id="ProtNLM"/>
    </source>
</evidence>
<keyword evidence="6" id="KW-1000">Mitochondrion outer membrane</keyword>
<accession>W6MLP1</accession>
<evidence type="ECO:0000256" key="5">
    <source>
        <dbReference type="ARBA" id="ARBA00022692"/>
    </source>
</evidence>
<reference evidence="10" key="1">
    <citation type="submission" date="2013-12" db="EMBL/GenBank/DDBJ databases">
        <authorList>
            <person name="Genoscope - CEA"/>
        </authorList>
    </citation>
    <scope>NUCLEOTIDE SEQUENCE</scope>
    <source>
        <strain evidence="10">CBS 1993</strain>
    </source>
</reference>
<name>W6MLP1_9ASCO</name>
<evidence type="ECO:0000256" key="1">
    <source>
        <dbReference type="ARBA" id="ARBA00004374"/>
    </source>
</evidence>
<evidence type="ECO:0000313" key="11">
    <source>
        <dbReference type="Proteomes" id="UP000019384"/>
    </source>
</evidence>
<dbReference type="OrthoDB" id="19656at2759"/>
<evidence type="ECO:0000256" key="8">
    <source>
        <dbReference type="ARBA" id="ARBA00023128"/>
    </source>
</evidence>
<keyword evidence="5" id="KW-0812">Transmembrane</keyword>
<evidence type="ECO:0000256" key="7">
    <source>
        <dbReference type="ARBA" id="ARBA00022927"/>
    </source>
</evidence>
<dbReference type="Proteomes" id="UP000019384">
    <property type="component" value="Unassembled WGS sequence"/>
</dbReference>
<dbReference type="RefSeq" id="XP_022459024.1">
    <property type="nucleotide sequence ID" value="XM_022603305.1"/>
</dbReference>
<dbReference type="GO" id="GO:0005742">
    <property type="term" value="C:mitochondrial outer membrane translocase complex"/>
    <property type="evidence" value="ECO:0007669"/>
    <property type="project" value="EnsemblFungi"/>
</dbReference>
<dbReference type="Gene3D" id="2.40.160.10">
    <property type="entry name" value="Porin"/>
    <property type="match status" value="1"/>
</dbReference>
<reference evidence="10" key="2">
    <citation type="submission" date="2014-02" db="EMBL/GenBank/DDBJ databases">
        <title>Complete DNA sequence of /Kuraishia capsulata/ illustrates novel genomic features among budding yeasts (/Saccharomycotina/).</title>
        <authorList>
            <person name="Morales L."/>
            <person name="Noel B."/>
            <person name="Porcel B."/>
            <person name="Marcet-Houben M."/>
            <person name="Hullo M-F."/>
            <person name="Sacerdot C."/>
            <person name="Tekaia F."/>
            <person name="Leh-Louis V."/>
            <person name="Despons L."/>
            <person name="Khanna V."/>
            <person name="Aury J-M."/>
            <person name="Barbe V."/>
            <person name="Couloux A."/>
            <person name="Labadie K."/>
            <person name="Pelletier E."/>
            <person name="Souciet J-L."/>
            <person name="Boekhout T."/>
            <person name="Gabaldon T."/>
            <person name="Wincker P."/>
            <person name="Dujon B."/>
        </authorList>
    </citation>
    <scope>NUCLEOTIDE SEQUENCE</scope>
    <source>
        <strain evidence="10">CBS 1993</strain>
    </source>
</reference>
<evidence type="ECO:0000256" key="9">
    <source>
        <dbReference type="ARBA" id="ARBA00023136"/>
    </source>
</evidence>
<evidence type="ECO:0000256" key="3">
    <source>
        <dbReference type="ARBA" id="ARBA00022448"/>
    </source>
</evidence>
<dbReference type="CDD" id="cd07305">
    <property type="entry name" value="Porin3_Tom40"/>
    <property type="match status" value="1"/>
</dbReference>
<dbReference type="Pfam" id="PF01459">
    <property type="entry name" value="Porin_3"/>
    <property type="match status" value="1"/>
</dbReference>
<comment type="similarity">
    <text evidence="2">Belongs to the Tom40 family.</text>
</comment>
<keyword evidence="4" id="KW-1134">Transmembrane beta strand</keyword>
<dbReference type="InterPro" id="IPR027246">
    <property type="entry name" value="Porin_Euk/Tom40"/>
</dbReference>
<dbReference type="HOGENOM" id="CLU_042174_0_0_1"/>
<dbReference type="EMBL" id="HG793127">
    <property type="protein sequence ID" value="CDK27028.1"/>
    <property type="molecule type" value="Genomic_DNA"/>
</dbReference>
<comment type="subcellular location">
    <subcellularLocation>
        <location evidence="1">Mitochondrion outer membrane</location>
        <topology evidence="1">Multi-pass membrane protein</topology>
    </subcellularLocation>
</comment>
<evidence type="ECO:0000256" key="6">
    <source>
        <dbReference type="ARBA" id="ARBA00022787"/>
    </source>
</evidence>
<dbReference type="InterPro" id="IPR037930">
    <property type="entry name" value="Tom40"/>
</dbReference>
<evidence type="ECO:0000256" key="4">
    <source>
        <dbReference type="ARBA" id="ARBA00022452"/>
    </source>
</evidence>
<dbReference type="AlphaFoldDB" id="W6MLP1"/>
<evidence type="ECO:0000313" key="10">
    <source>
        <dbReference type="EMBL" id="CDK27028.1"/>
    </source>
</evidence>
<dbReference type="GO" id="GO:0045040">
    <property type="term" value="P:protein insertion into mitochondrial outer membrane"/>
    <property type="evidence" value="ECO:0007669"/>
    <property type="project" value="EnsemblFungi"/>
</dbReference>
<dbReference type="InterPro" id="IPR023614">
    <property type="entry name" value="Porin_dom_sf"/>
</dbReference>